<keyword evidence="17" id="KW-1133">Transmembrane helix</keyword>
<dbReference type="NCBIfam" id="TIGR01783">
    <property type="entry name" value="TonB-siderophor"/>
    <property type="match status" value="1"/>
</dbReference>
<dbReference type="RefSeq" id="WP_164526317.1">
    <property type="nucleotide sequence ID" value="NZ_CP047344.1"/>
</dbReference>
<keyword evidence="13 14" id="KW-0998">Cell outer membrane</keyword>
<evidence type="ECO:0000256" key="9">
    <source>
        <dbReference type="ARBA" id="ARBA00023065"/>
    </source>
</evidence>
<dbReference type="InterPro" id="IPR037066">
    <property type="entry name" value="Plug_dom_sf"/>
</dbReference>
<dbReference type="InterPro" id="IPR039426">
    <property type="entry name" value="TonB-dep_rcpt-like"/>
</dbReference>
<evidence type="ECO:0000256" key="6">
    <source>
        <dbReference type="ARBA" id="ARBA00022692"/>
    </source>
</evidence>
<dbReference type="PROSITE" id="PS52016">
    <property type="entry name" value="TONB_DEPENDENT_REC_3"/>
    <property type="match status" value="1"/>
</dbReference>
<evidence type="ECO:0000256" key="11">
    <source>
        <dbReference type="ARBA" id="ARBA00023136"/>
    </source>
</evidence>
<evidence type="ECO:0000256" key="12">
    <source>
        <dbReference type="ARBA" id="ARBA00023170"/>
    </source>
</evidence>
<evidence type="ECO:0000256" key="8">
    <source>
        <dbReference type="ARBA" id="ARBA00023004"/>
    </source>
</evidence>
<dbReference type="InterPro" id="IPR012910">
    <property type="entry name" value="Plug_dom"/>
</dbReference>
<evidence type="ECO:0000256" key="1">
    <source>
        <dbReference type="ARBA" id="ARBA00004571"/>
    </source>
</evidence>
<feature type="region of interest" description="Disordered" evidence="16">
    <location>
        <begin position="307"/>
        <end position="330"/>
    </location>
</feature>
<dbReference type="Gene3D" id="2.170.130.10">
    <property type="entry name" value="TonB-dependent receptor, plug domain"/>
    <property type="match status" value="1"/>
</dbReference>
<keyword evidence="11 14" id="KW-0472">Membrane</keyword>
<keyword evidence="8" id="KW-0408">Iron</keyword>
<evidence type="ECO:0000256" key="3">
    <source>
        <dbReference type="ARBA" id="ARBA00022448"/>
    </source>
</evidence>
<accession>A0A6G6SJV3</accession>
<name>A0A6G6SJV3_PROVU</name>
<evidence type="ECO:0000256" key="13">
    <source>
        <dbReference type="ARBA" id="ARBA00023237"/>
    </source>
</evidence>
<dbReference type="PANTHER" id="PTHR32552:SF68">
    <property type="entry name" value="FERRICHROME OUTER MEMBRANE TRANSPORTER_PHAGE RECEPTOR"/>
    <property type="match status" value="1"/>
</dbReference>
<dbReference type="Pfam" id="PF00593">
    <property type="entry name" value="TonB_dep_Rec_b-barrel"/>
    <property type="match status" value="1"/>
</dbReference>
<dbReference type="InterPro" id="IPR010105">
    <property type="entry name" value="TonB_sidphr_rcpt"/>
</dbReference>
<keyword evidence="5" id="KW-0410">Iron transport</keyword>
<evidence type="ECO:0000256" key="5">
    <source>
        <dbReference type="ARBA" id="ARBA00022496"/>
    </source>
</evidence>
<evidence type="ECO:0000256" key="14">
    <source>
        <dbReference type="PROSITE-ProRule" id="PRU01360"/>
    </source>
</evidence>
<feature type="domain" description="TonB-dependent receptor plug" evidence="19">
    <location>
        <begin position="97"/>
        <end position="199"/>
    </location>
</feature>
<evidence type="ECO:0000259" key="18">
    <source>
        <dbReference type="Pfam" id="PF00593"/>
    </source>
</evidence>
<dbReference type="EMBL" id="CP047344">
    <property type="protein sequence ID" value="QIF94091.1"/>
    <property type="molecule type" value="Genomic_DNA"/>
</dbReference>
<keyword evidence="7" id="KW-0732">Signal</keyword>
<dbReference type="PANTHER" id="PTHR32552">
    <property type="entry name" value="FERRICHROME IRON RECEPTOR-RELATED"/>
    <property type="match status" value="1"/>
</dbReference>
<dbReference type="GO" id="GO:0015891">
    <property type="term" value="P:siderophore transport"/>
    <property type="evidence" value="ECO:0007669"/>
    <property type="project" value="InterPro"/>
</dbReference>
<dbReference type="InterPro" id="IPR036942">
    <property type="entry name" value="Beta-barrel_TonB_sf"/>
</dbReference>
<feature type="transmembrane region" description="Helical" evidence="17">
    <location>
        <begin position="6"/>
        <end position="26"/>
    </location>
</feature>
<dbReference type="AlphaFoldDB" id="A0A6G6SJV3"/>
<feature type="domain" description="TonB-dependent receptor-like beta-barrel" evidence="18">
    <location>
        <begin position="290"/>
        <end position="715"/>
    </location>
</feature>
<evidence type="ECO:0000256" key="16">
    <source>
        <dbReference type="SAM" id="MobiDB-lite"/>
    </source>
</evidence>
<keyword evidence="9" id="KW-0406">Ion transport</keyword>
<dbReference type="Proteomes" id="UP000503287">
    <property type="component" value="Chromosome"/>
</dbReference>
<reference evidence="20 21" key="1">
    <citation type="submission" date="2020-01" db="EMBL/GenBank/DDBJ databases">
        <title>The genomic epidemiology of tigecycline resistance gene tet(X) variants in a swine farm in China.</title>
        <authorList>
            <person name="Peng K."/>
            <person name="Li R."/>
        </authorList>
    </citation>
    <scope>NUCLEOTIDE SEQUENCE [LARGE SCALE GENOMIC DNA]</scope>
    <source>
        <strain evidence="20 21">ZN3</strain>
    </source>
</reference>
<gene>
    <name evidence="20" type="ORF">GTH24_09370</name>
</gene>
<organism evidence="20 21">
    <name type="scientific">Proteus vulgaris</name>
    <dbReference type="NCBI Taxonomy" id="585"/>
    <lineage>
        <taxon>Bacteria</taxon>
        <taxon>Pseudomonadati</taxon>
        <taxon>Pseudomonadota</taxon>
        <taxon>Gammaproteobacteria</taxon>
        <taxon>Enterobacterales</taxon>
        <taxon>Morganellaceae</taxon>
        <taxon>Proteus</taxon>
    </lineage>
</organism>
<sequence>MLPTTSQSWFISFFGIIMLLLPQIIHCPNKQLKNHWKCSYSFVLPTLISLNVVSPSLASENIEKIIVTSAPSSLSDAQPYGYVAKQQATATKSDATLLEAPQMVSVVNRSQLDNLPSESISQALRYSSGIVSEKFGAFGSGIDYSKMRGFDADYYLDGLRMLGNSGIWAPQIDSWSLESIEAVHGPASALYGQGGAGGVINMISRRPCAETQHQVQLQAGNNKNHGIKFDTTSALNENETWLYRVSGLMLEQGSQIPSSRQTRFLISPALTWKPNDVLSWTILGQYQKEPRLGYYNTLPAQALGLLPNPNGKVDPNRNYNNQSHDNSHRKQQSLTSLFEYELTPQWQFKQNTRFMKVETEISRDYTRGFLPGDRLLTAVYQEAPSTSETWLTDSQLIGKLATWDINHTVIAGFDYQHGYMTKDWWGSQTVSFDPWASHHKPDFEPYPISRTSTKQQFDRYGYYLQDHLRWQRWNLLLSGRYDSADLETHNQISGMTQQSHNTAWSHRVGLSYQFNNGFSPWISTSDSFDPVLGTNADGKAFIPMKSKQYEAGVKYQNSELTQLVSISVYQLTQENVTTHNPRNPDYYQQSGKIRSRGVELESKLALTPQVNMMLNYAYLHNIVTSTSDLTTLNKHPVQVPTHTGSAWIDYRFHQPYLNGAFLGAGVRYLGSTYGDNTNTFKVPAVWLGDVSFRYQLSAINRELQGLELGLTVSNITNKSYVSSCTSSTYCSVGSDRVVLGVLNYYF</sequence>
<dbReference type="SUPFAM" id="SSF56935">
    <property type="entry name" value="Porins"/>
    <property type="match status" value="1"/>
</dbReference>
<evidence type="ECO:0000256" key="7">
    <source>
        <dbReference type="ARBA" id="ARBA00022729"/>
    </source>
</evidence>
<comment type="similarity">
    <text evidence="2 14 15">Belongs to the TonB-dependent receptor family.</text>
</comment>
<evidence type="ECO:0000256" key="15">
    <source>
        <dbReference type="RuleBase" id="RU003357"/>
    </source>
</evidence>
<keyword evidence="4 14" id="KW-1134">Transmembrane beta strand</keyword>
<evidence type="ECO:0000259" key="19">
    <source>
        <dbReference type="Pfam" id="PF07715"/>
    </source>
</evidence>
<dbReference type="GO" id="GO:0038023">
    <property type="term" value="F:signaling receptor activity"/>
    <property type="evidence" value="ECO:0007669"/>
    <property type="project" value="InterPro"/>
</dbReference>
<comment type="subcellular location">
    <subcellularLocation>
        <location evidence="1 14">Cell outer membrane</location>
        <topology evidence="1 14">Multi-pass membrane protein</topology>
    </subcellularLocation>
</comment>
<dbReference type="CDD" id="cd01347">
    <property type="entry name" value="ligand_gated_channel"/>
    <property type="match status" value="1"/>
</dbReference>
<keyword evidence="6 14" id="KW-0812">Transmembrane</keyword>
<evidence type="ECO:0000313" key="21">
    <source>
        <dbReference type="Proteomes" id="UP000503287"/>
    </source>
</evidence>
<keyword evidence="10 15" id="KW-0798">TonB box</keyword>
<proteinExistence type="inferred from homology"/>
<evidence type="ECO:0000256" key="10">
    <source>
        <dbReference type="ARBA" id="ARBA00023077"/>
    </source>
</evidence>
<dbReference type="Gene3D" id="2.40.170.20">
    <property type="entry name" value="TonB-dependent receptor, beta-barrel domain"/>
    <property type="match status" value="1"/>
</dbReference>
<evidence type="ECO:0000313" key="20">
    <source>
        <dbReference type="EMBL" id="QIF94091.1"/>
    </source>
</evidence>
<evidence type="ECO:0000256" key="4">
    <source>
        <dbReference type="ARBA" id="ARBA00022452"/>
    </source>
</evidence>
<dbReference type="GO" id="GO:0015344">
    <property type="term" value="F:siderophore uptake transmembrane transporter activity"/>
    <property type="evidence" value="ECO:0007669"/>
    <property type="project" value="TreeGrafter"/>
</dbReference>
<evidence type="ECO:0000256" key="2">
    <source>
        <dbReference type="ARBA" id="ARBA00009810"/>
    </source>
</evidence>
<evidence type="ECO:0000256" key="17">
    <source>
        <dbReference type="SAM" id="Phobius"/>
    </source>
</evidence>
<keyword evidence="12 20" id="KW-0675">Receptor</keyword>
<dbReference type="Pfam" id="PF07715">
    <property type="entry name" value="Plug"/>
    <property type="match status" value="1"/>
</dbReference>
<keyword evidence="21" id="KW-1185">Reference proteome</keyword>
<keyword evidence="3 14" id="KW-0813">Transport</keyword>
<dbReference type="InterPro" id="IPR000531">
    <property type="entry name" value="Beta-barrel_TonB"/>
</dbReference>
<protein>
    <submittedName>
        <fullName evidence="20">TonB-dependent siderophore receptor</fullName>
    </submittedName>
</protein>
<dbReference type="GO" id="GO:0009279">
    <property type="term" value="C:cell outer membrane"/>
    <property type="evidence" value="ECO:0007669"/>
    <property type="project" value="UniProtKB-SubCell"/>
</dbReference>